<dbReference type="AlphaFoldDB" id="A0A074YP22"/>
<dbReference type="RefSeq" id="XP_029764778.1">
    <property type="nucleotide sequence ID" value="XM_029910379.1"/>
</dbReference>
<evidence type="ECO:0000313" key="2">
    <source>
        <dbReference type="Proteomes" id="UP000030706"/>
    </source>
</evidence>
<keyword evidence="2" id="KW-1185">Reference proteome</keyword>
<accession>A0A074YP22</accession>
<organism evidence="1 2">
    <name type="scientific">Aureobasidium pullulans EXF-150</name>
    <dbReference type="NCBI Taxonomy" id="1043002"/>
    <lineage>
        <taxon>Eukaryota</taxon>
        <taxon>Fungi</taxon>
        <taxon>Dikarya</taxon>
        <taxon>Ascomycota</taxon>
        <taxon>Pezizomycotina</taxon>
        <taxon>Dothideomycetes</taxon>
        <taxon>Dothideomycetidae</taxon>
        <taxon>Dothideales</taxon>
        <taxon>Saccotheciaceae</taxon>
        <taxon>Aureobasidium</taxon>
    </lineage>
</organism>
<evidence type="ECO:0000313" key="1">
    <source>
        <dbReference type="EMBL" id="KEQ88591.1"/>
    </source>
</evidence>
<protein>
    <submittedName>
        <fullName evidence="1">Uncharacterized protein</fullName>
    </submittedName>
</protein>
<reference evidence="1 2" key="1">
    <citation type="journal article" date="2014" name="BMC Genomics">
        <title>Genome sequencing of four Aureobasidium pullulans varieties: biotechnological potential, stress tolerance, and description of new species.</title>
        <authorList>
            <person name="Gostin Ar C."/>
            <person name="Ohm R.A."/>
            <person name="Kogej T."/>
            <person name="Sonjak S."/>
            <person name="Turk M."/>
            <person name="Zajc J."/>
            <person name="Zalar P."/>
            <person name="Grube M."/>
            <person name="Sun H."/>
            <person name="Han J."/>
            <person name="Sharma A."/>
            <person name="Chiniquy J."/>
            <person name="Ngan C.Y."/>
            <person name="Lipzen A."/>
            <person name="Barry K."/>
            <person name="Grigoriev I.V."/>
            <person name="Gunde-Cimerman N."/>
        </authorList>
    </citation>
    <scope>NUCLEOTIDE SEQUENCE [LARGE SCALE GENOMIC DNA]</scope>
    <source>
        <strain evidence="1 2">EXF-150</strain>
    </source>
</reference>
<dbReference type="GeneID" id="40752685"/>
<dbReference type="Proteomes" id="UP000030706">
    <property type="component" value="Unassembled WGS sequence"/>
</dbReference>
<name>A0A074YP22_AURPU</name>
<proteinExistence type="predicted"/>
<dbReference type="HOGENOM" id="CLU_1396037_0_0_1"/>
<sequence>MAIGSWSYQRPAMRRDVSMKELPTVDTNTIARFSSSLVFHLRIKVLPGFPVPTACAGFQLRENMLFFSRKLNVEKAPKLWSKTTQMHLSNHILTVPWLVHEISSRCAPSSRLVGNGDRMTRSAARSALWPPCGHQNRTCACPETISVVYSSTIKCLFILYDRRNAKLVSHQYSLLPQDPERAHFLRETLTSKAQK</sequence>
<dbReference type="EMBL" id="KL584975">
    <property type="protein sequence ID" value="KEQ88591.1"/>
    <property type="molecule type" value="Genomic_DNA"/>
</dbReference>
<gene>
    <name evidence="1" type="ORF">M438DRAFT_87816</name>
</gene>